<organism evidence="8 9">
    <name type="scientific">Hypothenemus hampei</name>
    <name type="common">Coffee berry borer</name>
    <dbReference type="NCBI Taxonomy" id="57062"/>
    <lineage>
        <taxon>Eukaryota</taxon>
        <taxon>Metazoa</taxon>
        <taxon>Ecdysozoa</taxon>
        <taxon>Arthropoda</taxon>
        <taxon>Hexapoda</taxon>
        <taxon>Insecta</taxon>
        <taxon>Pterygota</taxon>
        <taxon>Neoptera</taxon>
        <taxon>Endopterygota</taxon>
        <taxon>Coleoptera</taxon>
        <taxon>Polyphaga</taxon>
        <taxon>Cucujiformia</taxon>
        <taxon>Curculionidae</taxon>
        <taxon>Scolytinae</taxon>
        <taxon>Hypothenemus</taxon>
    </lineage>
</organism>
<dbReference type="InterPro" id="IPR044929">
    <property type="entry name" value="DNA/RNA_non-sp_Endonuclease_sf"/>
</dbReference>
<dbReference type="AlphaFoldDB" id="A0ABD1FEU2"/>
<evidence type="ECO:0000256" key="6">
    <source>
        <dbReference type="SAM" id="SignalP"/>
    </source>
</evidence>
<dbReference type="SUPFAM" id="SSF54060">
    <property type="entry name" value="His-Me finger endonucleases"/>
    <property type="match status" value="1"/>
</dbReference>
<protein>
    <recommendedName>
        <fullName evidence="7">DNA/RNA non-specific endonuclease/pyrophosphatase/phosphodiesterase domain-containing protein</fullName>
    </recommendedName>
</protein>
<evidence type="ECO:0000256" key="1">
    <source>
        <dbReference type="ARBA" id="ARBA00010052"/>
    </source>
</evidence>
<dbReference type="PANTHER" id="PTHR13966">
    <property type="entry name" value="ENDONUCLEASE RELATED"/>
    <property type="match status" value="1"/>
</dbReference>
<proteinExistence type="inferred from homology"/>
<dbReference type="Gene3D" id="3.40.570.10">
    <property type="entry name" value="Extracellular Endonuclease, subunit A"/>
    <property type="match status" value="1"/>
</dbReference>
<keyword evidence="3" id="KW-0378">Hydrolase</keyword>
<keyword evidence="2" id="KW-0540">Nuclease</keyword>
<feature type="signal peptide" evidence="6">
    <location>
        <begin position="1"/>
        <end position="17"/>
    </location>
</feature>
<dbReference type="InterPro" id="IPR001604">
    <property type="entry name" value="Endo_G_ENPP1-like_dom"/>
</dbReference>
<dbReference type="SMART" id="SM00892">
    <property type="entry name" value="Endonuclease_NS"/>
    <property type="match status" value="1"/>
</dbReference>
<dbReference type="Pfam" id="PF01223">
    <property type="entry name" value="Endonuclease_NS"/>
    <property type="match status" value="1"/>
</dbReference>
<accession>A0ABD1FEU2</accession>
<dbReference type="PANTHER" id="PTHR13966:SF17">
    <property type="entry name" value="ENDONUCLEASE-RELATED"/>
    <property type="match status" value="1"/>
</dbReference>
<evidence type="ECO:0000256" key="4">
    <source>
        <dbReference type="PIRSR" id="PIRSR640255-1"/>
    </source>
</evidence>
<sequence length="399" mass="45522">MEVILLFSSLFSVIVTSASINSECILNVTNPDYERKLPLPLYNSSSNYELATPHQGLIRLQTGQNISFLCSGIRNYVRQTNANVSTVTCIGDDQVKLFRMVFHIAEISCKNSVRGNVRATQEKCANNQGLVYQIGYQVTRTEWFTLITVCYIPSNGQTLYTRHILYGKEIKYRSKTKYRPDFSSSGQNDQITASLSYNQTFQKLVFNRILKSSLLARKFINDKSFLARGHLSPDADFLLAPTQFSTYFYINTAPQWQRINSANWKSVEITTRDLAVHYGDLDIITGTHDILTYLDQENNFQKIYLGKENVLPVPKYFWKIVFDPKSQKGIVFIILNDPYVELPLEEPFCKDVCVEAGYTKKAWKNTDSGLVFCCDIINFRNIVKSSPNIISTSLLTNPN</sequence>
<evidence type="ECO:0000313" key="9">
    <source>
        <dbReference type="Proteomes" id="UP001566132"/>
    </source>
</evidence>
<feature type="domain" description="DNA/RNA non-specific endonuclease/pyrophosphatase/phosphodiesterase" evidence="7">
    <location>
        <begin position="143"/>
        <end position="379"/>
    </location>
</feature>
<reference evidence="8 9" key="1">
    <citation type="submission" date="2024-05" db="EMBL/GenBank/DDBJ databases">
        <title>Genetic variation in Jamaican populations of the coffee berry borer (Hypothenemus hampei).</title>
        <authorList>
            <person name="Errbii M."/>
            <person name="Myrie A."/>
        </authorList>
    </citation>
    <scope>NUCLEOTIDE SEQUENCE [LARGE SCALE GENOMIC DNA]</scope>
    <source>
        <strain evidence="8">JA-Hopewell-2020-01-JO</strain>
        <tissue evidence="8">Whole body</tissue>
    </source>
</reference>
<evidence type="ECO:0000313" key="8">
    <source>
        <dbReference type="EMBL" id="KAL1517148.1"/>
    </source>
</evidence>
<dbReference type="FunFam" id="3.40.570.10:FF:000007">
    <property type="entry name" value="Alkaline nuclease"/>
    <property type="match status" value="1"/>
</dbReference>
<feature type="chain" id="PRO_5044790337" description="DNA/RNA non-specific endonuclease/pyrophosphatase/phosphodiesterase domain-containing protein" evidence="6">
    <location>
        <begin position="18"/>
        <end position="399"/>
    </location>
</feature>
<keyword evidence="3" id="KW-0255">Endonuclease</keyword>
<dbReference type="GO" id="GO:0004519">
    <property type="term" value="F:endonuclease activity"/>
    <property type="evidence" value="ECO:0007669"/>
    <property type="project" value="UniProtKB-KW"/>
</dbReference>
<dbReference type="InterPro" id="IPR040255">
    <property type="entry name" value="Non-specific_endonuclease"/>
</dbReference>
<comment type="similarity">
    <text evidence="1">Belongs to the DNA/RNA non-specific endonuclease family.</text>
</comment>
<dbReference type="EMBL" id="JBDJPC010000001">
    <property type="protein sequence ID" value="KAL1517148.1"/>
    <property type="molecule type" value="Genomic_DNA"/>
</dbReference>
<keyword evidence="5" id="KW-0479">Metal-binding</keyword>
<evidence type="ECO:0000259" key="7">
    <source>
        <dbReference type="SMART" id="SM00892"/>
    </source>
</evidence>
<gene>
    <name evidence="8" type="ORF">ABEB36_000953</name>
</gene>
<evidence type="ECO:0000256" key="3">
    <source>
        <dbReference type="ARBA" id="ARBA00022759"/>
    </source>
</evidence>
<feature type="active site" description="Proton acceptor" evidence="4">
    <location>
        <position position="230"/>
    </location>
</feature>
<dbReference type="InterPro" id="IPR044925">
    <property type="entry name" value="His-Me_finger_sf"/>
</dbReference>
<feature type="binding site" evidence="5">
    <location>
        <position position="260"/>
    </location>
    <ligand>
        <name>Mg(2+)</name>
        <dbReference type="ChEBI" id="CHEBI:18420"/>
        <note>catalytic</note>
    </ligand>
</feature>
<evidence type="ECO:0000256" key="5">
    <source>
        <dbReference type="PIRSR" id="PIRSR640255-2"/>
    </source>
</evidence>
<keyword evidence="6" id="KW-0732">Signal</keyword>
<dbReference type="Proteomes" id="UP001566132">
    <property type="component" value="Unassembled WGS sequence"/>
</dbReference>
<evidence type="ECO:0000256" key="2">
    <source>
        <dbReference type="ARBA" id="ARBA00022722"/>
    </source>
</evidence>
<keyword evidence="9" id="KW-1185">Reference proteome</keyword>
<comment type="caution">
    <text evidence="8">The sequence shown here is derived from an EMBL/GenBank/DDBJ whole genome shotgun (WGS) entry which is preliminary data.</text>
</comment>
<name>A0ABD1FEU2_HYPHA</name>